<keyword evidence="2" id="KW-0472">Membrane</keyword>
<keyword evidence="2" id="KW-1133">Transmembrane helix</keyword>
<feature type="compositionally biased region" description="Polar residues" evidence="1">
    <location>
        <begin position="320"/>
        <end position="342"/>
    </location>
</feature>
<evidence type="ECO:0000256" key="2">
    <source>
        <dbReference type="SAM" id="Phobius"/>
    </source>
</evidence>
<gene>
    <name evidence="3" type="ORF">HNV28_34240</name>
</gene>
<feature type="transmembrane region" description="Helical" evidence="2">
    <location>
        <begin position="12"/>
        <end position="34"/>
    </location>
</feature>
<sequence length="364" mass="36981">MLVPLRLRLAPGLAVALAVPITVFVWCFTLGPLLEGMAGVSHAFQAAGPFAALVALALALEVPLLSLALVGSGMERRVPLSAMLGLATLPWMLGLMGTEVLMDRVLASLPRLDTVEAGLVLATSTGEAMAPRLLGAWTSTALLLGLALGLALAHFGPTGFREAAGPRNRGLLLASGVSASLASVAMVGALEARHLLSFLTSLARMPDAERSELIATGLAATANLRAVRWTCTGVLAVLGLTLMARRAGEDAHTPLGWSARLVPASAVAVLLVLDAHPVSSATEHAPVAIPAEHGEGPSGSMPQPPSGDVSPAQPIKMNASIPNPTSNPRASTSSIVTPSPRRTTGGVTSSTTATEAGDTSKTAA</sequence>
<dbReference type="AlphaFoldDB" id="A0A7Y4IQ04"/>
<evidence type="ECO:0000256" key="1">
    <source>
        <dbReference type="SAM" id="MobiDB-lite"/>
    </source>
</evidence>
<organism evidence="3 4">
    <name type="scientific">Myxococcus xanthus</name>
    <dbReference type="NCBI Taxonomy" id="34"/>
    <lineage>
        <taxon>Bacteria</taxon>
        <taxon>Pseudomonadati</taxon>
        <taxon>Myxococcota</taxon>
        <taxon>Myxococcia</taxon>
        <taxon>Myxococcales</taxon>
        <taxon>Cystobacterineae</taxon>
        <taxon>Myxococcaceae</taxon>
        <taxon>Myxococcus</taxon>
    </lineage>
</organism>
<feature type="transmembrane region" description="Helical" evidence="2">
    <location>
        <begin position="134"/>
        <end position="158"/>
    </location>
</feature>
<name>A0A7Y4IQ04_MYXXA</name>
<dbReference type="Proteomes" id="UP000533080">
    <property type="component" value="Unassembled WGS sequence"/>
</dbReference>
<keyword evidence="2" id="KW-0812">Transmembrane</keyword>
<feature type="transmembrane region" description="Helical" evidence="2">
    <location>
        <begin position="82"/>
        <end position="102"/>
    </location>
</feature>
<feature type="transmembrane region" description="Helical" evidence="2">
    <location>
        <begin position="46"/>
        <end position="70"/>
    </location>
</feature>
<protein>
    <submittedName>
        <fullName evidence="3">Uncharacterized protein</fullName>
    </submittedName>
</protein>
<evidence type="ECO:0000313" key="3">
    <source>
        <dbReference type="EMBL" id="NOJ83317.1"/>
    </source>
</evidence>
<feature type="region of interest" description="Disordered" evidence="1">
    <location>
        <begin position="289"/>
        <end position="364"/>
    </location>
</feature>
<comment type="caution">
    <text evidence="3">The sequence shown here is derived from an EMBL/GenBank/DDBJ whole genome shotgun (WGS) entry which is preliminary data.</text>
</comment>
<dbReference type="EMBL" id="JABFNT010000182">
    <property type="protein sequence ID" value="NOJ83317.1"/>
    <property type="molecule type" value="Genomic_DNA"/>
</dbReference>
<accession>A0A7Y4IQ04</accession>
<feature type="transmembrane region" description="Helical" evidence="2">
    <location>
        <begin position="170"/>
        <end position="190"/>
    </location>
</feature>
<reference evidence="3 4" key="1">
    <citation type="submission" date="2020-05" db="EMBL/GenBank/DDBJ databases">
        <authorList>
            <person name="Whitworth D."/>
        </authorList>
    </citation>
    <scope>NUCLEOTIDE SEQUENCE [LARGE SCALE GENOMIC DNA]</scope>
    <source>
        <strain evidence="3 4">AM005</strain>
    </source>
</reference>
<evidence type="ECO:0000313" key="4">
    <source>
        <dbReference type="Proteomes" id="UP000533080"/>
    </source>
</evidence>
<feature type="compositionally biased region" description="Low complexity" evidence="1">
    <location>
        <begin position="343"/>
        <end position="357"/>
    </location>
</feature>
<proteinExistence type="predicted"/>